<name>A0ABR2EUZ9_9ROSI</name>
<dbReference type="InterPro" id="IPR001878">
    <property type="entry name" value="Znf_CCHC"/>
</dbReference>
<comment type="caution">
    <text evidence="4">The sequence shown here is derived from an EMBL/GenBank/DDBJ whole genome shotgun (WGS) entry which is preliminary data.</text>
</comment>
<dbReference type="SUPFAM" id="SSF57756">
    <property type="entry name" value="Retrovirus zinc finger-like domains"/>
    <property type="match status" value="1"/>
</dbReference>
<dbReference type="InterPro" id="IPR036875">
    <property type="entry name" value="Znf_CCHC_sf"/>
</dbReference>
<keyword evidence="1" id="KW-0862">Zinc</keyword>
<accession>A0ABR2EUZ9</accession>
<gene>
    <name evidence="4" type="ORF">V6N12_059389</name>
</gene>
<keyword evidence="5" id="KW-1185">Reference proteome</keyword>
<reference evidence="4 5" key="1">
    <citation type="journal article" date="2024" name="G3 (Bethesda)">
        <title>Genome assembly of Hibiscus sabdariffa L. provides insights into metabolisms of medicinal natural products.</title>
        <authorList>
            <person name="Kim T."/>
        </authorList>
    </citation>
    <scope>NUCLEOTIDE SEQUENCE [LARGE SCALE GENOMIC DNA]</scope>
    <source>
        <strain evidence="4">TK-2024</strain>
        <tissue evidence="4">Old leaves</tissue>
    </source>
</reference>
<dbReference type="SMART" id="SM00343">
    <property type="entry name" value="ZnF_C2HC"/>
    <property type="match status" value="2"/>
</dbReference>
<protein>
    <recommendedName>
        <fullName evidence="3">CCHC-type domain-containing protein</fullName>
    </recommendedName>
</protein>
<evidence type="ECO:0000256" key="2">
    <source>
        <dbReference type="SAM" id="MobiDB-lite"/>
    </source>
</evidence>
<organism evidence="4 5">
    <name type="scientific">Hibiscus sabdariffa</name>
    <name type="common">roselle</name>
    <dbReference type="NCBI Taxonomy" id="183260"/>
    <lineage>
        <taxon>Eukaryota</taxon>
        <taxon>Viridiplantae</taxon>
        <taxon>Streptophyta</taxon>
        <taxon>Embryophyta</taxon>
        <taxon>Tracheophyta</taxon>
        <taxon>Spermatophyta</taxon>
        <taxon>Magnoliopsida</taxon>
        <taxon>eudicotyledons</taxon>
        <taxon>Gunneridae</taxon>
        <taxon>Pentapetalae</taxon>
        <taxon>rosids</taxon>
        <taxon>malvids</taxon>
        <taxon>Malvales</taxon>
        <taxon>Malvaceae</taxon>
        <taxon>Malvoideae</taxon>
        <taxon>Hibiscus</taxon>
    </lineage>
</organism>
<evidence type="ECO:0000256" key="1">
    <source>
        <dbReference type="PROSITE-ProRule" id="PRU00047"/>
    </source>
</evidence>
<evidence type="ECO:0000259" key="3">
    <source>
        <dbReference type="PROSITE" id="PS50158"/>
    </source>
</evidence>
<feature type="region of interest" description="Disordered" evidence="2">
    <location>
        <begin position="34"/>
        <end position="64"/>
    </location>
</feature>
<evidence type="ECO:0000313" key="4">
    <source>
        <dbReference type="EMBL" id="KAK8565840.1"/>
    </source>
</evidence>
<dbReference type="Proteomes" id="UP001472677">
    <property type="component" value="Unassembled WGS sequence"/>
</dbReference>
<dbReference type="EMBL" id="JBBPBM010000010">
    <property type="protein sequence ID" value="KAK8565840.1"/>
    <property type="molecule type" value="Genomic_DNA"/>
</dbReference>
<proteinExistence type="predicted"/>
<feature type="domain" description="CCHC-type" evidence="3">
    <location>
        <begin position="168"/>
        <end position="183"/>
    </location>
</feature>
<keyword evidence="1" id="KW-0863">Zinc-finger</keyword>
<dbReference type="PROSITE" id="PS50158">
    <property type="entry name" value="ZF_CCHC"/>
    <property type="match status" value="1"/>
</dbReference>
<dbReference type="Gene3D" id="4.10.60.10">
    <property type="entry name" value="Zinc finger, CCHC-type"/>
    <property type="match status" value="1"/>
</dbReference>
<sequence length="188" mass="20834">MKLQQPLQESSGFDISDIVIEDYFLAPMVSPARPNLSQEPAPPVSLERPGLWQEPAPSVSLERPGLWQEPAPPVSLERPGLWQEPAPPVSLGRPGLWQEPTPPVCPGRPGLWREQQGKNILSKAGLIQRCPLCKEIGHGLHYCPYPALAQGNPQTMVWNPPQPLGTYRCSRCGQRGHNRRTCRGPVSY</sequence>
<keyword evidence="1" id="KW-0479">Metal-binding</keyword>
<evidence type="ECO:0000313" key="5">
    <source>
        <dbReference type="Proteomes" id="UP001472677"/>
    </source>
</evidence>